<dbReference type="Pfam" id="PF02518">
    <property type="entry name" value="HATPase_c"/>
    <property type="match status" value="1"/>
</dbReference>
<comment type="caution">
    <text evidence="12">The sequence shown here is derived from an EMBL/GenBank/DDBJ whole genome shotgun (WGS) entry which is preliminary data.</text>
</comment>
<keyword evidence="6 12" id="KW-0418">Kinase</keyword>
<dbReference type="CDD" id="cd00082">
    <property type="entry name" value="HisKA"/>
    <property type="match status" value="1"/>
</dbReference>
<dbReference type="SUPFAM" id="SSF55874">
    <property type="entry name" value="ATPase domain of HSP90 chaperone/DNA topoisomerase II/histidine kinase"/>
    <property type="match status" value="1"/>
</dbReference>
<evidence type="ECO:0000259" key="11">
    <source>
        <dbReference type="PROSITE" id="PS50885"/>
    </source>
</evidence>
<accession>A0A3A8PU32</accession>
<keyword evidence="8 9" id="KW-0472">Membrane</keyword>
<dbReference type="PANTHER" id="PTHR43711:SF1">
    <property type="entry name" value="HISTIDINE KINASE 1"/>
    <property type="match status" value="1"/>
</dbReference>
<dbReference type="SMART" id="SM00304">
    <property type="entry name" value="HAMP"/>
    <property type="match status" value="1"/>
</dbReference>
<evidence type="ECO:0000256" key="1">
    <source>
        <dbReference type="ARBA" id="ARBA00000085"/>
    </source>
</evidence>
<proteinExistence type="predicted"/>
<dbReference type="PROSITE" id="PS50885">
    <property type="entry name" value="HAMP"/>
    <property type="match status" value="1"/>
</dbReference>
<keyword evidence="9" id="KW-0812">Transmembrane</keyword>
<feature type="domain" description="Histidine kinase" evidence="10">
    <location>
        <begin position="608"/>
        <end position="831"/>
    </location>
</feature>
<dbReference type="GO" id="GO:0016020">
    <property type="term" value="C:membrane"/>
    <property type="evidence" value="ECO:0007669"/>
    <property type="project" value="UniProtKB-SubCell"/>
</dbReference>
<feature type="transmembrane region" description="Helical" evidence="9">
    <location>
        <begin position="132"/>
        <end position="151"/>
    </location>
</feature>
<evidence type="ECO:0000256" key="7">
    <source>
        <dbReference type="ARBA" id="ARBA00023012"/>
    </source>
</evidence>
<keyword evidence="7" id="KW-0902">Two-component regulatory system</keyword>
<dbReference type="InterPro" id="IPR036890">
    <property type="entry name" value="HATPase_C_sf"/>
</dbReference>
<evidence type="ECO:0000313" key="13">
    <source>
        <dbReference type="Proteomes" id="UP000267003"/>
    </source>
</evidence>
<evidence type="ECO:0000256" key="9">
    <source>
        <dbReference type="SAM" id="Phobius"/>
    </source>
</evidence>
<dbReference type="InterPro" id="IPR005467">
    <property type="entry name" value="His_kinase_dom"/>
</dbReference>
<dbReference type="PRINTS" id="PR00344">
    <property type="entry name" value="BCTRLSENSOR"/>
</dbReference>
<dbReference type="Gene3D" id="6.10.340.10">
    <property type="match status" value="1"/>
</dbReference>
<dbReference type="EMBL" id="RAWK01000179">
    <property type="protein sequence ID" value="RKH59903.1"/>
    <property type="molecule type" value="Genomic_DNA"/>
</dbReference>
<feature type="transmembrane region" description="Helical" evidence="9">
    <location>
        <begin position="217"/>
        <end position="237"/>
    </location>
</feature>
<dbReference type="Gene3D" id="3.30.450.20">
    <property type="entry name" value="PAS domain"/>
    <property type="match status" value="1"/>
</dbReference>
<feature type="transmembrane region" description="Helical" evidence="9">
    <location>
        <begin position="191"/>
        <end position="211"/>
    </location>
</feature>
<evidence type="ECO:0000259" key="10">
    <source>
        <dbReference type="PROSITE" id="PS50109"/>
    </source>
</evidence>
<dbReference type="Pfam" id="PF00512">
    <property type="entry name" value="HisKA"/>
    <property type="match status" value="1"/>
</dbReference>
<evidence type="ECO:0000256" key="3">
    <source>
        <dbReference type="ARBA" id="ARBA00012438"/>
    </source>
</evidence>
<keyword evidence="4" id="KW-0597">Phosphoprotein</keyword>
<evidence type="ECO:0000256" key="5">
    <source>
        <dbReference type="ARBA" id="ARBA00022679"/>
    </source>
</evidence>
<feature type="transmembrane region" description="Helical" evidence="9">
    <location>
        <begin position="517"/>
        <end position="536"/>
    </location>
</feature>
<dbReference type="Gene3D" id="1.10.287.130">
    <property type="match status" value="1"/>
</dbReference>
<dbReference type="PROSITE" id="PS50109">
    <property type="entry name" value="HIS_KIN"/>
    <property type="match status" value="1"/>
</dbReference>
<dbReference type="InterPro" id="IPR003661">
    <property type="entry name" value="HisK_dim/P_dom"/>
</dbReference>
<sequence>MGAGCVRVRAVELLKRARVEWVAAVIGLVVGTSMVFVPYEFGSSLFQYIYPHVRLLGSLFLVGAGMMLVALMYPAWPAFVGWVGRAFVLAAFAVYWWAVCILPVSPTGTILYLFLMVLLVMEQRTLRRGQGLLLVFLASVALCFGVLMAWAPQDFVRFAMASLGPYMWWAGLLFLLLGTLLTVGLWRRKPLLCRLALGGLALLFLNMTVGVASRRSWAGMGVYSVLTLACALLAGGRQWPVLVGVRWRLFRGMALASVLPIVGVGAMASYLAQEALEAELHGKAQQAVAAETAWLEQTAAMASSLLRVYSRGPGFVALVREGNREGIRERLALLEGESGLFDAAWLLDEAGDTLMPSVRLNRANGNFAHRAYFQEAMKGGGQVQLSRPFITRSGEPYIVFTVPMDLGTGRRAFLVGGLSLRRLGLQPMLASPGYQVEIFDHRDGSLLRETARGNVLTRAPVLDLVGARALTRPEGLLETFDATGVRLVVAHAQVAGTPWTVVVTARLRDAFAPVTRMGAWVVAIAVLAGAIALLLSQWVGRDVAQRLESLRDGFAVLGTPSVEQRVPARGDDEIAQLTLGFNDMAARIDRTQKELREAIAIRDQFLSMASHELRTPLTPLRATLDLLIRQLGSGQGTNPERQRETIARLNRQVDRLTRLIGDMLDVSRLQSGRFTLTVAPMDLTALAREVVERIQVTRRERAEQLTLELPAEPLVGRWDEQRLDQLLTNLVENALRYSPPGAPVVVRVREDADGVRVEVEDRGIGIPAESVPQLFTPFFRARNAAEHYAGGLGLGLAICREIVERHGGGIGVRSDGPGQGTCFTVTLPRSAVAEAACFATG</sequence>
<comment type="subcellular location">
    <subcellularLocation>
        <location evidence="2">Membrane</location>
    </subcellularLocation>
</comment>
<name>A0A3A8PU32_9BACT</name>
<dbReference type="InterPro" id="IPR050736">
    <property type="entry name" value="Sensor_HK_Regulatory"/>
</dbReference>
<gene>
    <name evidence="12" type="ORF">D7W81_26520</name>
</gene>
<dbReference type="AlphaFoldDB" id="A0A3A8PU32"/>
<evidence type="ECO:0000313" key="12">
    <source>
        <dbReference type="EMBL" id="RKH59903.1"/>
    </source>
</evidence>
<dbReference type="Proteomes" id="UP000267003">
    <property type="component" value="Unassembled WGS sequence"/>
</dbReference>
<organism evidence="12 13">
    <name type="scientific">Corallococcus aberystwythensis</name>
    <dbReference type="NCBI Taxonomy" id="2316722"/>
    <lineage>
        <taxon>Bacteria</taxon>
        <taxon>Pseudomonadati</taxon>
        <taxon>Myxococcota</taxon>
        <taxon>Myxococcia</taxon>
        <taxon>Myxococcales</taxon>
        <taxon>Cystobacterineae</taxon>
        <taxon>Myxococcaceae</taxon>
        <taxon>Corallococcus</taxon>
    </lineage>
</organism>
<keyword evidence="5" id="KW-0808">Transferase</keyword>
<reference evidence="13" key="1">
    <citation type="submission" date="2018-09" db="EMBL/GenBank/DDBJ databases">
        <authorList>
            <person name="Livingstone P.G."/>
            <person name="Whitworth D.E."/>
        </authorList>
    </citation>
    <scope>NUCLEOTIDE SEQUENCE [LARGE SCALE GENOMIC DNA]</scope>
    <source>
        <strain evidence="13">AB050A</strain>
    </source>
</reference>
<dbReference type="PANTHER" id="PTHR43711">
    <property type="entry name" value="TWO-COMPONENT HISTIDINE KINASE"/>
    <property type="match status" value="1"/>
</dbReference>
<dbReference type="InterPro" id="IPR003660">
    <property type="entry name" value="HAMP_dom"/>
</dbReference>
<dbReference type="OrthoDB" id="9770955at2"/>
<evidence type="ECO:0000256" key="4">
    <source>
        <dbReference type="ARBA" id="ARBA00022553"/>
    </source>
</evidence>
<feature type="transmembrane region" description="Helical" evidence="9">
    <location>
        <begin position="95"/>
        <end position="120"/>
    </location>
</feature>
<keyword evidence="9" id="KW-1133">Transmembrane helix</keyword>
<dbReference type="SMART" id="SM00388">
    <property type="entry name" value="HisKA"/>
    <property type="match status" value="1"/>
</dbReference>
<feature type="domain" description="HAMP" evidence="11">
    <location>
        <begin position="541"/>
        <end position="593"/>
    </location>
</feature>
<dbReference type="EC" id="2.7.13.3" evidence="3"/>
<evidence type="ECO:0000256" key="6">
    <source>
        <dbReference type="ARBA" id="ARBA00022777"/>
    </source>
</evidence>
<feature type="transmembrane region" description="Helical" evidence="9">
    <location>
        <begin position="249"/>
        <end position="272"/>
    </location>
</feature>
<feature type="transmembrane region" description="Helical" evidence="9">
    <location>
        <begin position="166"/>
        <end position="186"/>
    </location>
</feature>
<dbReference type="CDD" id="cd18774">
    <property type="entry name" value="PDC2_HK_sensor"/>
    <property type="match status" value="1"/>
</dbReference>
<comment type="catalytic activity">
    <reaction evidence="1">
        <text>ATP + protein L-histidine = ADP + protein N-phospho-L-histidine.</text>
        <dbReference type="EC" id="2.7.13.3"/>
    </reaction>
</comment>
<dbReference type="InterPro" id="IPR003594">
    <property type="entry name" value="HATPase_dom"/>
</dbReference>
<dbReference type="Gene3D" id="3.30.565.10">
    <property type="entry name" value="Histidine kinase-like ATPase, C-terminal domain"/>
    <property type="match status" value="1"/>
</dbReference>
<feature type="transmembrane region" description="Helical" evidence="9">
    <location>
        <begin position="53"/>
        <end position="75"/>
    </location>
</feature>
<dbReference type="InterPro" id="IPR036097">
    <property type="entry name" value="HisK_dim/P_sf"/>
</dbReference>
<keyword evidence="13" id="KW-1185">Reference proteome</keyword>
<dbReference type="SUPFAM" id="SSF47384">
    <property type="entry name" value="Homodimeric domain of signal transducing histidine kinase"/>
    <property type="match status" value="1"/>
</dbReference>
<dbReference type="FunFam" id="1.10.287.130:FF:000001">
    <property type="entry name" value="Two-component sensor histidine kinase"/>
    <property type="match status" value="1"/>
</dbReference>
<evidence type="ECO:0000256" key="8">
    <source>
        <dbReference type="ARBA" id="ARBA00023136"/>
    </source>
</evidence>
<dbReference type="CDD" id="cd00075">
    <property type="entry name" value="HATPase"/>
    <property type="match status" value="1"/>
</dbReference>
<dbReference type="GO" id="GO:0000155">
    <property type="term" value="F:phosphorelay sensor kinase activity"/>
    <property type="evidence" value="ECO:0007669"/>
    <property type="project" value="InterPro"/>
</dbReference>
<dbReference type="CDD" id="cd12914">
    <property type="entry name" value="PDC1_DGC_like"/>
    <property type="match status" value="1"/>
</dbReference>
<dbReference type="CDD" id="cd06225">
    <property type="entry name" value="HAMP"/>
    <property type="match status" value="1"/>
</dbReference>
<dbReference type="FunFam" id="3.30.565.10:FF:000006">
    <property type="entry name" value="Sensor histidine kinase WalK"/>
    <property type="match status" value="1"/>
</dbReference>
<dbReference type="InterPro" id="IPR004358">
    <property type="entry name" value="Sig_transdc_His_kin-like_C"/>
</dbReference>
<dbReference type="Pfam" id="PF00672">
    <property type="entry name" value="HAMP"/>
    <property type="match status" value="1"/>
</dbReference>
<feature type="transmembrane region" description="Helical" evidence="9">
    <location>
        <begin position="21"/>
        <end position="41"/>
    </location>
</feature>
<dbReference type="SMART" id="SM00387">
    <property type="entry name" value="HATPase_c"/>
    <property type="match status" value="1"/>
</dbReference>
<protein>
    <recommendedName>
        <fullName evidence="3">histidine kinase</fullName>
        <ecNumber evidence="3">2.7.13.3</ecNumber>
    </recommendedName>
</protein>
<evidence type="ECO:0000256" key="2">
    <source>
        <dbReference type="ARBA" id="ARBA00004370"/>
    </source>
</evidence>